<dbReference type="InParanoid" id="D6WIP8"/>
<evidence type="ECO:0000313" key="2">
    <source>
        <dbReference type="Proteomes" id="UP000007266"/>
    </source>
</evidence>
<keyword evidence="2" id="KW-1185">Reference proteome</keyword>
<accession>D6WIP8</accession>
<dbReference type="EMBL" id="KQ971321">
    <property type="protein sequence ID" value="EFA00760.1"/>
    <property type="molecule type" value="Genomic_DNA"/>
</dbReference>
<proteinExistence type="predicted"/>
<reference evidence="1 2" key="1">
    <citation type="journal article" date="2008" name="Nature">
        <title>The genome of the model beetle and pest Tribolium castaneum.</title>
        <authorList>
            <consortium name="Tribolium Genome Sequencing Consortium"/>
            <person name="Richards S."/>
            <person name="Gibbs R.A."/>
            <person name="Weinstock G.M."/>
            <person name="Brown S.J."/>
            <person name="Denell R."/>
            <person name="Beeman R.W."/>
            <person name="Gibbs R."/>
            <person name="Beeman R.W."/>
            <person name="Brown S.J."/>
            <person name="Bucher G."/>
            <person name="Friedrich M."/>
            <person name="Grimmelikhuijzen C.J."/>
            <person name="Klingler M."/>
            <person name="Lorenzen M."/>
            <person name="Richards S."/>
            <person name="Roth S."/>
            <person name="Schroder R."/>
            <person name="Tautz D."/>
            <person name="Zdobnov E.M."/>
            <person name="Muzny D."/>
            <person name="Gibbs R.A."/>
            <person name="Weinstock G.M."/>
            <person name="Attaway T."/>
            <person name="Bell S."/>
            <person name="Buhay C.J."/>
            <person name="Chandrabose M.N."/>
            <person name="Chavez D."/>
            <person name="Clerk-Blankenburg K.P."/>
            <person name="Cree A."/>
            <person name="Dao M."/>
            <person name="Davis C."/>
            <person name="Chacko J."/>
            <person name="Dinh H."/>
            <person name="Dugan-Rocha S."/>
            <person name="Fowler G."/>
            <person name="Garner T.T."/>
            <person name="Garnes J."/>
            <person name="Gnirke A."/>
            <person name="Hawes A."/>
            <person name="Hernandez J."/>
            <person name="Hines S."/>
            <person name="Holder M."/>
            <person name="Hume J."/>
            <person name="Jhangiani S.N."/>
            <person name="Joshi V."/>
            <person name="Khan Z.M."/>
            <person name="Jackson L."/>
            <person name="Kovar C."/>
            <person name="Kowis A."/>
            <person name="Lee S."/>
            <person name="Lewis L.R."/>
            <person name="Margolis J."/>
            <person name="Morgan M."/>
            <person name="Nazareth L.V."/>
            <person name="Nguyen N."/>
            <person name="Okwuonu G."/>
            <person name="Parker D."/>
            <person name="Richards S."/>
            <person name="Ruiz S.J."/>
            <person name="Santibanez J."/>
            <person name="Savard J."/>
            <person name="Scherer S.E."/>
            <person name="Schneider B."/>
            <person name="Sodergren E."/>
            <person name="Tautz D."/>
            <person name="Vattahil S."/>
            <person name="Villasana D."/>
            <person name="White C.S."/>
            <person name="Wright R."/>
            <person name="Park Y."/>
            <person name="Beeman R.W."/>
            <person name="Lord J."/>
            <person name="Oppert B."/>
            <person name="Lorenzen M."/>
            <person name="Brown S."/>
            <person name="Wang L."/>
            <person name="Savard J."/>
            <person name="Tautz D."/>
            <person name="Richards S."/>
            <person name="Weinstock G."/>
            <person name="Gibbs R.A."/>
            <person name="Liu Y."/>
            <person name="Worley K."/>
            <person name="Weinstock G."/>
            <person name="Elsik C.G."/>
            <person name="Reese J.T."/>
            <person name="Elhaik E."/>
            <person name="Landan G."/>
            <person name="Graur D."/>
            <person name="Arensburger P."/>
            <person name="Atkinson P."/>
            <person name="Beeman R.W."/>
            <person name="Beidler J."/>
            <person name="Brown S.J."/>
            <person name="Demuth J.P."/>
            <person name="Drury D.W."/>
            <person name="Du Y.Z."/>
            <person name="Fujiwara H."/>
            <person name="Lorenzen M."/>
            <person name="Maselli V."/>
            <person name="Osanai M."/>
            <person name="Park Y."/>
            <person name="Robertson H.M."/>
            <person name="Tu Z."/>
            <person name="Wang J.J."/>
            <person name="Wang S."/>
            <person name="Richards S."/>
            <person name="Song H."/>
            <person name="Zhang L."/>
            <person name="Sodergren E."/>
            <person name="Werner D."/>
            <person name="Stanke M."/>
            <person name="Morgenstern B."/>
            <person name="Solovyev V."/>
            <person name="Kosarev P."/>
            <person name="Brown G."/>
            <person name="Chen H.C."/>
            <person name="Ermolaeva O."/>
            <person name="Hlavina W."/>
            <person name="Kapustin Y."/>
            <person name="Kiryutin B."/>
            <person name="Kitts P."/>
            <person name="Maglott D."/>
            <person name="Pruitt K."/>
            <person name="Sapojnikov V."/>
            <person name="Souvorov A."/>
            <person name="Mackey A.J."/>
            <person name="Waterhouse R.M."/>
            <person name="Wyder S."/>
            <person name="Zdobnov E.M."/>
            <person name="Zdobnov E.M."/>
            <person name="Wyder S."/>
            <person name="Kriventseva E.V."/>
            <person name="Kadowaki T."/>
            <person name="Bork P."/>
            <person name="Aranda M."/>
            <person name="Bao R."/>
            <person name="Beermann A."/>
            <person name="Berns N."/>
            <person name="Bolognesi R."/>
            <person name="Bonneton F."/>
            <person name="Bopp D."/>
            <person name="Brown S.J."/>
            <person name="Bucher G."/>
            <person name="Butts T."/>
            <person name="Chaumot A."/>
            <person name="Denell R.E."/>
            <person name="Ferrier D.E."/>
            <person name="Friedrich M."/>
            <person name="Gordon C.M."/>
            <person name="Jindra M."/>
            <person name="Klingler M."/>
            <person name="Lan Q."/>
            <person name="Lattorff H.M."/>
            <person name="Laudet V."/>
            <person name="von Levetsow C."/>
            <person name="Liu Z."/>
            <person name="Lutz R."/>
            <person name="Lynch J.A."/>
            <person name="da Fonseca R.N."/>
            <person name="Posnien N."/>
            <person name="Reuter R."/>
            <person name="Roth S."/>
            <person name="Savard J."/>
            <person name="Schinko J.B."/>
            <person name="Schmitt C."/>
            <person name="Schoppmeier M."/>
            <person name="Schroder R."/>
            <person name="Shippy T.D."/>
            <person name="Simonnet F."/>
            <person name="Marques-Souza H."/>
            <person name="Tautz D."/>
            <person name="Tomoyasu Y."/>
            <person name="Trauner J."/>
            <person name="Van der Zee M."/>
            <person name="Vervoort M."/>
            <person name="Wittkopp N."/>
            <person name="Wimmer E.A."/>
            <person name="Yang X."/>
            <person name="Jones A.K."/>
            <person name="Sattelle D.B."/>
            <person name="Ebert P.R."/>
            <person name="Nelson D."/>
            <person name="Scott J.G."/>
            <person name="Beeman R.W."/>
            <person name="Muthukrishnan S."/>
            <person name="Kramer K.J."/>
            <person name="Arakane Y."/>
            <person name="Beeman R.W."/>
            <person name="Zhu Q."/>
            <person name="Hogenkamp D."/>
            <person name="Dixit R."/>
            <person name="Oppert B."/>
            <person name="Jiang H."/>
            <person name="Zou Z."/>
            <person name="Marshall J."/>
            <person name="Elpidina E."/>
            <person name="Vinokurov K."/>
            <person name="Oppert C."/>
            <person name="Zou Z."/>
            <person name="Evans J."/>
            <person name="Lu Z."/>
            <person name="Zhao P."/>
            <person name="Sumathipala N."/>
            <person name="Altincicek B."/>
            <person name="Vilcinskas A."/>
            <person name="Williams M."/>
            <person name="Hultmark D."/>
            <person name="Hetru C."/>
            <person name="Jiang H."/>
            <person name="Grimmelikhuijzen C.J."/>
            <person name="Hauser F."/>
            <person name="Cazzamali G."/>
            <person name="Williamson M."/>
            <person name="Park Y."/>
            <person name="Li B."/>
            <person name="Tanaka Y."/>
            <person name="Predel R."/>
            <person name="Neupert S."/>
            <person name="Schachtner J."/>
            <person name="Verleyen P."/>
            <person name="Raible F."/>
            <person name="Bork P."/>
            <person name="Friedrich M."/>
            <person name="Walden K.K."/>
            <person name="Robertson H.M."/>
            <person name="Angeli S."/>
            <person name="Foret S."/>
            <person name="Bucher G."/>
            <person name="Schuetz S."/>
            <person name="Maleszka R."/>
            <person name="Wimmer E.A."/>
            <person name="Beeman R.W."/>
            <person name="Lorenzen M."/>
            <person name="Tomoyasu Y."/>
            <person name="Miller S.C."/>
            <person name="Grossmann D."/>
            <person name="Bucher G."/>
        </authorList>
    </citation>
    <scope>NUCLEOTIDE SEQUENCE [LARGE SCALE GENOMIC DNA]</scope>
    <source>
        <strain evidence="1 2">Georgia GA2</strain>
    </source>
</reference>
<dbReference type="Proteomes" id="UP000007266">
    <property type="component" value="Linkage group 3"/>
</dbReference>
<dbReference type="AlphaFoldDB" id="D6WIP8"/>
<dbReference type="HOGENOM" id="CLU_1527162_0_0_1"/>
<reference evidence="1 2" key="2">
    <citation type="journal article" date="2010" name="Nucleic Acids Res.">
        <title>BeetleBase in 2010: revisions to provide comprehensive genomic information for Tribolium castaneum.</title>
        <authorList>
            <person name="Kim H.S."/>
            <person name="Murphy T."/>
            <person name="Xia J."/>
            <person name="Caragea D."/>
            <person name="Park Y."/>
            <person name="Beeman R.W."/>
            <person name="Lorenzen M.D."/>
            <person name="Butcher S."/>
            <person name="Manak J.R."/>
            <person name="Brown S.J."/>
        </authorList>
    </citation>
    <scope>GENOME REANNOTATION</scope>
    <source>
        <strain evidence="1 2">Georgia GA2</strain>
    </source>
</reference>
<protein>
    <submittedName>
        <fullName evidence="1">Uncharacterized protein</fullName>
    </submittedName>
</protein>
<name>D6WIP8_TRICA</name>
<gene>
    <name evidence="1" type="primary">GLEAN_03646</name>
    <name evidence="1" type="ORF">TcasGA2_TC003646</name>
</gene>
<organism evidence="1 2">
    <name type="scientific">Tribolium castaneum</name>
    <name type="common">Red flour beetle</name>
    <dbReference type="NCBI Taxonomy" id="7070"/>
    <lineage>
        <taxon>Eukaryota</taxon>
        <taxon>Metazoa</taxon>
        <taxon>Ecdysozoa</taxon>
        <taxon>Arthropoda</taxon>
        <taxon>Hexapoda</taxon>
        <taxon>Insecta</taxon>
        <taxon>Pterygota</taxon>
        <taxon>Neoptera</taxon>
        <taxon>Endopterygota</taxon>
        <taxon>Coleoptera</taxon>
        <taxon>Polyphaga</taxon>
        <taxon>Cucujiformia</taxon>
        <taxon>Tenebrionidae</taxon>
        <taxon>Tenebrionidae incertae sedis</taxon>
        <taxon>Tribolium</taxon>
    </lineage>
</organism>
<evidence type="ECO:0000313" key="1">
    <source>
        <dbReference type="EMBL" id="EFA00760.1"/>
    </source>
</evidence>
<sequence length="176" mass="19692">MQPAGAQNCSATARDLVRLFELLQIARLFSAAGGDGGGSARGTDLIALKERLQLFFIKFSSGRALINGTKNSVIAGAKCRLACTTRTVLEPNNIIEQLYQKTEHSRMNGFFAHRETHDFNPKSDANREIFSQRLTVRSCTNHLDNDINYKRGVNWYFTPDSGIMSNRKSPYALIYI</sequence>